<reference evidence="2 3" key="1">
    <citation type="submission" date="2021-03" db="EMBL/GenBank/DDBJ databases">
        <title>Geobacter metallireducens gen. nov. sp. nov., a microorganism capable of coupling the complete oxidation of organic compounds to the reduction of iron and other metals.</title>
        <authorList>
            <person name="Li Y."/>
        </authorList>
    </citation>
    <scope>NUCLEOTIDE SEQUENCE [LARGE SCALE GENOMIC DNA]</scope>
    <source>
        <strain evidence="2 3">Jerry-YX</strain>
    </source>
</reference>
<dbReference type="Pfam" id="PF12669">
    <property type="entry name" value="FeoB_associated"/>
    <property type="match status" value="1"/>
</dbReference>
<evidence type="ECO:0000256" key="1">
    <source>
        <dbReference type="SAM" id="Phobius"/>
    </source>
</evidence>
<feature type="transmembrane region" description="Helical" evidence="1">
    <location>
        <begin position="6"/>
        <end position="21"/>
    </location>
</feature>
<name>A0ABX7Q3S0_9BACT</name>
<keyword evidence="1" id="KW-0812">Transmembrane</keyword>
<evidence type="ECO:0000313" key="3">
    <source>
        <dbReference type="Proteomes" id="UP000663651"/>
    </source>
</evidence>
<protein>
    <submittedName>
        <fullName evidence="2">FeoB-associated Cys-rich membrane protein</fullName>
    </submittedName>
</protein>
<keyword evidence="1" id="KW-0472">Membrane</keyword>
<gene>
    <name evidence="2" type="ORF">JZM60_02000</name>
</gene>
<dbReference type="RefSeq" id="WP_207163877.1">
    <property type="nucleotide sequence ID" value="NZ_CP071382.1"/>
</dbReference>
<keyword evidence="1" id="KW-1133">Transmembrane helix</keyword>
<keyword evidence="3" id="KW-1185">Reference proteome</keyword>
<proteinExistence type="predicted"/>
<dbReference type="EMBL" id="CP071382">
    <property type="protein sequence ID" value="QSV46089.1"/>
    <property type="molecule type" value="Genomic_DNA"/>
</dbReference>
<sequence>MGTVDMIIAAAILGVAAWLLYRSVWKKKGHCHGCEGGCCDKR</sequence>
<dbReference type="Proteomes" id="UP000663651">
    <property type="component" value="Chromosome"/>
</dbReference>
<organism evidence="2 3">
    <name type="scientific">Geobacter benzoatilyticus</name>
    <dbReference type="NCBI Taxonomy" id="2815309"/>
    <lineage>
        <taxon>Bacteria</taxon>
        <taxon>Pseudomonadati</taxon>
        <taxon>Thermodesulfobacteriota</taxon>
        <taxon>Desulfuromonadia</taxon>
        <taxon>Geobacterales</taxon>
        <taxon>Geobacteraceae</taxon>
        <taxon>Geobacter</taxon>
    </lineage>
</organism>
<evidence type="ECO:0000313" key="2">
    <source>
        <dbReference type="EMBL" id="QSV46089.1"/>
    </source>
</evidence>
<accession>A0ABX7Q3S0</accession>